<dbReference type="Proteomes" id="UP000075243">
    <property type="component" value="Chromosome 2"/>
</dbReference>
<dbReference type="Gramene" id="C.cajan_06689.t">
    <property type="protein sequence ID" value="C.cajan_06689.t.cds1"/>
    <property type="gene ID" value="C.cajan_06689"/>
</dbReference>
<sequence length="172" mass="19655">KAECGGVVRDHIAVFIFVYASNSGDCSILNGELCVIFHGFIFLKNKGFVPLLLKFDSLIAIQLLSNDYVRSHPCFILNSHIVDFHQQNVQIYWNHVHHDAGQVADVLAKFGLSSPNDLRIFKFSPNFFLRTALLAYLSGVQFPCDLKIYFWPFSSLINKQKKTIIYNKKIEL</sequence>
<dbReference type="Gene3D" id="3.30.420.10">
    <property type="entry name" value="Ribonuclease H-like superfamily/Ribonuclease H"/>
    <property type="match status" value="1"/>
</dbReference>
<name>A0A151U4P7_CAJCA</name>
<dbReference type="CDD" id="cd06222">
    <property type="entry name" value="RNase_H_like"/>
    <property type="match status" value="1"/>
</dbReference>
<feature type="domain" description="RNase H type-1" evidence="1">
    <location>
        <begin position="2"/>
        <end position="110"/>
    </location>
</feature>
<reference evidence="2 3" key="1">
    <citation type="journal article" date="2012" name="Nat. Biotechnol.">
        <title>Draft genome sequence of pigeonpea (Cajanus cajan), an orphan legume crop of resource-poor farmers.</title>
        <authorList>
            <person name="Varshney R.K."/>
            <person name="Chen W."/>
            <person name="Li Y."/>
            <person name="Bharti A.K."/>
            <person name="Saxena R.K."/>
            <person name="Schlueter J.A."/>
            <person name="Donoghue M.T."/>
            <person name="Azam S."/>
            <person name="Fan G."/>
            <person name="Whaley A.M."/>
            <person name="Farmer A.D."/>
            <person name="Sheridan J."/>
            <person name="Iwata A."/>
            <person name="Tuteja R."/>
            <person name="Penmetsa R.V."/>
            <person name="Wu W."/>
            <person name="Upadhyaya H.D."/>
            <person name="Yang S.P."/>
            <person name="Shah T."/>
            <person name="Saxena K.B."/>
            <person name="Michael T."/>
            <person name="McCombie W.R."/>
            <person name="Yang B."/>
            <person name="Zhang G."/>
            <person name="Yang H."/>
            <person name="Wang J."/>
            <person name="Spillane C."/>
            <person name="Cook D.R."/>
            <person name="May G.D."/>
            <person name="Xu X."/>
            <person name="Jackson S.A."/>
        </authorList>
    </citation>
    <scope>NUCLEOTIDE SEQUENCE [LARGE SCALE GENOMIC DNA]</scope>
    <source>
        <strain evidence="3">cv. Asha</strain>
    </source>
</reference>
<organism evidence="2 3">
    <name type="scientific">Cajanus cajan</name>
    <name type="common">Pigeon pea</name>
    <name type="synonym">Cajanus indicus</name>
    <dbReference type="NCBI Taxonomy" id="3821"/>
    <lineage>
        <taxon>Eukaryota</taxon>
        <taxon>Viridiplantae</taxon>
        <taxon>Streptophyta</taxon>
        <taxon>Embryophyta</taxon>
        <taxon>Tracheophyta</taxon>
        <taxon>Spermatophyta</taxon>
        <taxon>Magnoliopsida</taxon>
        <taxon>eudicotyledons</taxon>
        <taxon>Gunneridae</taxon>
        <taxon>Pentapetalae</taxon>
        <taxon>rosids</taxon>
        <taxon>fabids</taxon>
        <taxon>Fabales</taxon>
        <taxon>Fabaceae</taxon>
        <taxon>Papilionoideae</taxon>
        <taxon>50 kb inversion clade</taxon>
        <taxon>NPAAA clade</taxon>
        <taxon>indigoferoid/millettioid clade</taxon>
        <taxon>Phaseoleae</taxon>
        <taxon>Cajanus</taxon>
    </lineage>
</organism>
<dbReference type="GO" id="GO:0004523">
    <property type="term" value="F:RNA-DNA hybrid ribonuclease activity"/>
    <property type="evidence" value="ECO:0007669"/>
    <property type="project" value="InterPro"/>
</dbReference>
<dbReference type="Pfam" id="PF13456">
    <property type="entry name" value="RVT_3"/>
    <property type="match status" value="1"/>
</dbReference>
<dbReference type="InterPro" id="IPR012337">
    <property type="entry name" value="RNaseH-like_sf"/>
</dbReference>
<keyword evidence="3" id="KW-1185">Reference proteome</keyword>
<dbReference type="EMBL" id="CM003604">
    <property type="protein sequence ID" value="KYP74208.1"/>
    <property type="molecule type" value="Genomic_DNA"/>
</dbReference>
<gene>
    <name evidence="2" type="ORF">KK1_006877</name>
</gene>
<dbReference type="InterPro" id="IPR044730">
    <property type="entry name" value="RNase_H-like_dom_plant"/>
</dbReference>
<proteinExistence type="predicted"/>
<dbReference type="AlphaFoldDB" id="A0A151U4P7"/>
<feature type="non-terminal residue" evidence="2">
    <location>
        <position position="1"/>
    </location>
</feature>
<evidence type="ECO:0000259" key="1">
    <source>
        <dbReference type="Pfam" id="PF13456"/>
    </source>
</evidence>
<accession>A0A151U4P7</accession>
<dbReference type="InterPro" id="IPR002156">
    <property type="entry name" value="RNaseH_domain"/>
</dbReference>
<dbReference type="SUPFAM" id="SSF53098">
    <property type="entry name" value="Ribonuclease H-like"/>
    <property type="match status" value="1"/>
</dbReference>
<dbReference type="InterPro" id="IPR053151">
    <property type="entry name" value="RNase_H-like"/>
</dbReference>
<dbReference type="PANTHER" id="PTHR47723:SF19">
    <property type="entry name" value="POLYNUCLEOTIDYL TRANSFERASE, RIBONUCLEASE H-LIKE SUPERFAMILY PROTEIN"/>
    <property type="match status" value="1"/>
</dbReference>
<dbReference type="GO" id="GO:0003676">
    <property type="term" value="F:nucleic acid binding"/>
    <property type="evidence" value="ECO:0007669"/>
    <property type="project" value="InterPro"/>
</dbReference>
<evidence type="ECO:0000313" key="2">
    <source>
        <dbReference type="EMBL" id="KYP74208.1"/>
    </source>
</evidence>
<protein>
    <submittedName>
        <fullName evidence="2">Ribonuclease H protein At1g65750 family</fullName>
    </submittedName>
</protein>
<evidence type="ECO:0000313" key="3">
    <source>
        <dbReference type="Proteomes" id="UP000075243"/>
    </source>
</evidence>
<dbReference type="InterPro" id="IPR036397">
    <property type="entry name" value="RNaseH_sf"/>
</dbReference>
<dbReference type="PANTHER" id="PTHR47723">
    <property type="entry name" value="OS05G0353850 PROTEIN"/>
    <property type="match status" value="1"/>
</dbReference>